<protein>
    <recommendedName>
        <fullName evidence="6">Zn(2)-C6 fungal-type domain-containing protein</fullName>
    </recommendedName>
</protein>
<evidence type="ECO:0000259" key="6">
    <source>
        <dbReference type="PROSITE" id="PS50048"/>
    </source>
</evidence>
<dbReference type="InterPro" id="IPR051127">
    <property type="entry name" value="Fungal_SecMet_Regulators"/>
</dbReference>
<evidence type="ECO:0000256" key="4">
    <source>
        <dbReference type="ARBA" id="ARBA00023242"/>
    </source>
</evidence>
<keyword evidence="2" id="KW-0805">Transcription regulation</keyword>
<evidence type="ECO:0000313" key="7">
    <source>
        <dbReference type="EMBL" id="VUC20311.1"/>
    </source>
</evidence>
<dbReference type="SUPFAM" id="SSF57701">
    <property type="entry name" value="Zn2/Cys6 DNA-binding domain"/>
    <property type="match status" value="1"/>
</dbReference>
<keyword evidence="4" id="KW-0539">Nucleus</keyword>
<dbReference type="SMART" id="SM00906">
    <property type="entry name" value="Fungal_trans"/>
    <property type="match status" value="1"/>
</dbReference>
<accession>A0ABY6TNX9</accession>
<feature type="compositionally biased region" description="Basic and acidic residues" evidence="5">
    <location>
        <begin position="788"/>
        <end position="800"/>
    </location>
</feature>
<dbReference type="PROSITE" id="PS00463">
    <property type="entry name" value="ZN2_CY6_FUNGAL_1"/>
    <property type="match status" value="1"/>
</dbReference>
<dbReference type="SMART" id="SM00066">
    <property type="entry name" value="GAL4"/>
    <property type="match status" value="1"/>
</dbReference>
<evidence type="ECO:0000256" key="3">
    <source>
        <dbReference type="ARBA" id="ARBA00023163"/>
    </source>
</evidence>
<feature type="region of interest" description="Disordered" evidence="5">
    <location>
        <begin position="640"/>
        <end position="673"/>
    </location>
</feature>
<keyword evidence="8" id="KW-1185">Reference proteome</keyword>
<feature type="region of interest" description="Disordered" evidence="5">
    <location>
        <begin position="45"/>
        <end position="107"/>
    </location>
</feature>
<dbReference type="InterPro" id="IPR036864">
    <property type="entry name" value="Zn2-C6_fun-type_DNA-bd_sf"/>
</dbReference>
<gene>
    <name evidence="7" type="ORF">CLO192961_LOCUS20503</name>
</gene>
<feature type="compositionally biased region" description="Polar residues" evidence="5">
    <location>
        <begin position="768"/>
        <end position="777"/>
    </location>
</feature>
<feature type="domain" description="Zn(2)-C6 fungal-type" evidence="6">
    <location>
        <begin position="17"/>
        <end position="46"/>
    </location>
</feature>
<dbReference type="EMBL" id="CABFNS010000101">
    <property type="protein sequence ID" value="VUC20311.1"/>
    <property type="molecule type" value="Genomic_DNA"/>
</dbReference>
<evidence type="ECO:0000256" key="1">
    <source>
        <dbReference type="ARBA" id="ARBA00022723"/>
    </source>
</evidence>
<feature type="compositionally biased region" description="Polar residues" evidence="5">
    <location>
        <begin position="646"/>
        <end position="667"/>
    </location>
</feature>
<dbReference type="CDD" id="cd12148">
    <property type="entry name" value="fungal_TF_MHR"/>
    <property type="match status" value="1"/>
</dbReference>
<dbReference type="CDD" id="cd00067">
    <property type="entry name" value="GAL4"/>
    <property type="match status" value="1"/>
</dbReference>
<evidence type="ECO:0000313" key="8">
    <source>
        <dbReference type="Proteomes" id="UP000766486"/>
    </source>
</evidence>
<keyword evidence="3" id="KW-0804">Transcription</keyword>
<evidence type="ECO:0000256" key="5">
    <source>
        <dbReference type="SAM" id="MobiDB-lite"/>
    </source>
</evidence>
<feature type="region of interest" description="Disordered" evidence="5">
    <location>
        <begin position="691"/>
        <end position="717"/>
    </location>
</feature>
<comment type="caution">
    <text evidence="7">The sequence shown here is derived from an EMBL/GenBank/DDBJ whole genome shotgun (WGS) entry which is preliminary data.</text>
</comment>
<dbReference type="InterPro" id="IPR001138">
    <property type="entry name" value="Zn2Cys6_DnaBD"/>
</dbReference>
<dbReference type="Proteomes" id="UP000766486">
    <property type="component" value="Unassembled WGS sequence"/>
</dbReference>
<sequence length="810" mass="90006">MTRPKVPDERRQRTAQACDTCKRRKQKCNGLKPCSTCVKRSSICQYNPGPSHDGDNTSLAGSIPKRRNTDEPFDLLTLGSSTQPSRSSSSISTPRHAWSSPMVGDSHHVGAEQAIPNQQLHGQDNPPTPSMLASLNKGTVVLGQDDYIDVYGDVRMLEDSNGRLLFVGNSSTLSYLQFMRIIVDHPTEQSSFTGDPIRHKIPENYVTMSPDIESPWILPEREAVDALIQFFFTNTRGLVELMERRHTEMTINAYYMNPASVHPSDLCNIYLTLAASLVMVVPTPGTEADYLLGPFSIGSIEQAEALLKSALYFGEQLPEFTDGDIWSVQAHALIAMYKFSVSKWNAAYASIAKAVSFAIALGLHRIDDYIGIFQNQEIALAHRRNLWRSLFVLDKLISEFLGRPSAISEENCSPSALIPPEVQEGHNTNETTHMESFNATVKSCQGMGMILRGIYGQSRRVSIQVGKELFDKCLHRVKAFSPGLSASRIFKEMLRPDEGIAVLYINLIELHCQLLLTRPYFLFLLFHTQKEASKTHETTVHAKSDLSMLSESCLAVAKRTLHLMHAAYMSSWLPRRNTFILNFLLAAGLVVHSNESFCLYRNEQYSELARQATEMAHYCAGSDALGKRVSEVLNSFHRFVQKQKSSKPSTTTARKQRQNLKTPSFPDTNLPELEVGRGLIPGLKRPGSAIQHRETLSGPDEITLPLQRRGSHLDPHSAMMSTFEQPKVEAGASSSSRADLLATDQPWNIAPLPSNAGPSHPTLAKSRSMATLPSHSSPYRAPESCAKLPDRSGLHDERNRSGSVTMKDEE</sequence>
<dbReference type="Gene3D" id="4.10.240.10">
    <property type="entry name" value="Zn(2)-C6 fungal-type DNA-binding domain"/>
    <property type="match status" value="1"/>
</dbReference>
<proteinExistence type="predicted"/>
<feature type="compositionally biased region" description="Low complexity" evidence="5">
    <location>
        <begin position="80"/>
        <end position="95"/>
    </location>
</feature>
<dbReference type="PROSITE" id="PS50048">
    <property type="entry name" value="ZN2_CY6_FUNGAL_2"/>
    <property type="match status" value="1"/>
</dbReference>
<dbReference type="PANTHER" id="PTHR47424">
    <property type="entry name" value="REGULATORY PROTEIN GAL4"/>
    <property type="match status" value="1"/>
</dbReference>
<dbReference type="PANTHER" id="PTHR47424:SF9">
    <property type="entry name" value="TAH-2"/>
    <property type="match status" value="1"/>
</dbReference>
<dbReference type="InterPro" id="IPR007219">
    <property type="entry name" value="XnlR_reg_dom"/>
</dbReference>
<keyword evidence="1" id="KW-0479">Metal-binding</keyword>
<feature type="region of interest" description="Disordered" evidence="5">
    <location>
        <begin position="747"/>
        <end position="810"/>
    </location>
</feature>
<evidence type="ECO:0000256" key="2">
    <source>
        <dbReference type="ARBA" id="ARBA00023015"/>
    </source>
</evidence>
<dbReference type="Pfam" id="PF04082">
    <property type="entry name" value="Fungal_trans"/>
    <property type="match status" value="1"/>
</dbReference>
<name>A0ABY6TNX9_BIOOC</name>
<reference evidence="7 8" key="1">
    <citation type="submission" date="2019-06" db="EMBL/GenBank/DDBJ databases">
        <authorList>
            <person name="Broberg M."/>
        </authorList>
    </citation>
    <scope>NUCLEOTIDE SEQUENCE [LARGE SCALE GENOMIC DNA]</scope>
</reference>
<organism evidence="7 8">
    <name type="scientific">Bionectria ochroleuca</name>
    <name type="common">Gliocladium roseum</name>
    <dbReference type="NCBI Taxonomy" id="29856"/>
    <lineage>
        <taxon>Eukaryota</taxon>
        <taxon>Fungi</taxon>
        <taxon>Dikarya</taxon>
        <taxon>Ascomycota</taxon>
        <taxon>Pezizomycotina</taxon>
        <taxon>Sordariomycetes</taxon>
        <taxon>Hypocreomycetidae</taxon>
        <taxon>Hypocreales</taxon>
        <taxon>Bionectriaceae</taxon>
        <taxon>Clonostachys</taxon>
    </lineage>
</organism>
<dbReference type="Pfam" id="PF00172">
    <property type="entry name" value="Zn_clus"/>
    <property type="match status" value="1"/>
</dbReference>